<dbReference type="OrthoDB" id="6428254at2759"/>
<keyword evidence="3" id="KW-1185">Reference proteome</keyword>
<dbReference type="InterPro" id="IPR052709">
    <property type="entry name" value="Transposase-MT_Hybrid"/>
</dbReference>
<evidence type="ECO:0000313" key="2">
    <source>
        <dbReference type="EMBL" id="GBM00036.1"/>
    </source>
</evidence>
<organism evidence="2 3">
    <name type="scientific">Araneus ventricosus</name>
    <name type="common">Orbweaver spider</name>
    <name type="synonym">Epeira ventricosa</name>
    <dbReference type="NCBI Taxonomy" id="182803"/>
    <lineage>
        <taxon>Eukaryota</taxon>
        <taxon>Metazoa</taxon>
        <taxon>Ecdysozoa</taxon>
        <taxon>Arthropoda</taxon>
        <taxon>Chelicerata</taxon>
        <taxon>Arachnida</taxon>
        <taxon>Araneae</taxon>
        <taxon>Araneomorphae</taxon>
        <taxon>Entelegynae</taxon>
        <taxon>Araneoidea</taxon>
        <taxon>Araneidae</taxon>
        <taxon>Araneus</taxon>
    </lineage>
</organism>
<dbReference type="Proteomes" id="UP000499080">
    <property type="component" value="Unassembled WGS sequence"/>
</dbReference>
<comment type="caution">
    <text evidence="2">The sequence shown here is derived from an EMBL/GenBank/DDBJ whole genome shotgun (WGS) entry which is preliminary data.</text>
</comment>
<dbReference type="AlphaFoldDB" id="A0A4Y2C848"/>
<dbReference type="PANTHER" id="PTHR46060">
    <property type="entry name" value="MARINER MOS1 TRANSPOSASE-LIKE PROTEIN"/>
    <property type="match status" value="1"/>
</dbReference>
<dbReference type="PANTHER" id="PTHR46060:SF1">
    <property type="entry name" value="MARINER MOS1 TRANSPOSASE-LIKE PROTEIN"/>
    <property type="match status" value="1"/>
</dbReference>
<accession>A0A4Y2C848</accession>
<feature type="domain" description="Mos1 transposase HTH" evidence="1">
    <location>
        <begin position="3"/>
        <end position="51"/>
    </location>
</feature>
<protein>
    <recommendedName>
        <fullName evidence="1">Mos1 transposase HTH domain-containing protein</fullName>
    </recommendedName>
</protein>
<name>A0A4Y2C848_ARAVE</name>
<gene>
    <name evidence="2" type="ORF">AVEN_214110_1</name>
</gene>
<evidence type="ECO:0000313" key="3">
    <source>
        <dbReference type="Proteomes" id="UP000499080"/>
    </source>
</evidence>
<dbReference type="Gene3D" id="1.10.10.1450">
    <property type="match status" value="1"/>
</dbReference>
<dbReference type="EMBL" id="BGPR01000153">
    <property type="protein sequence ID" value="GBM00036.1"/>
    <property type="molecule type" value="Genomic_DNA"/>
</dbReference>
<proteinExistence type="predicted"/>
<evidence type="ECO:0000259" key="1">
    <source>
        <dbReference type="Pfam" id="PF17906"/>
    </source>
</evidence>
<dbReference type="Pfam" id="PF17906">
    <property type="entry name" value="HTH_48"/>
    <property type="match status" value="1"/>
</dbReference>
<reference evidence="2 3" key="1">
    <citation type="journal article" date="2019" name="Sci. Rep.">
        <title>Orb-weaving spider Araneus ventricosus genome elucidates the spidroin gene catalogue.</title>
        <authorList>
            <person name="Kono N."/>
            <person name="Nakamura H."/>
            <person name="Ohtoshi R."/>
            <person name="Moran D.A.P."/>
            <person name="Shinohara A."/>
            <person name="Yoshida Y."/>
            <person name="Fujiwara M."/>
            <person name="Mori M."/>
            <person name="Tomita M."/>
            <person name="Arakawa K."/>
        </authorList>
    </citation>
    <scope>NUCLEOTIDE SEQUENCE [LARGE SCALE GENOMIC DNA]</scope>
</reference>
<sequence>MEKTEFRAVINHFYLKGLTSKEIKAELEEVHGTSAPAFATVYNWVNEFKRGRTSTNAENRSGRPVEVTSYEMIGKIHDMVLSDRRIKVREIVEATGISQGTVFSILQEKLGVKKSRKDGCRVCSQWRTNAIV</sequence>
<dbReference type="InterPro" id="IPR041426">
    <property type="entry name" value="Mos1_HTH"/>
</dbReference>